<dbReference type="Pfam" id="PF02104">
    <property type="entry name" value="SURF1"/>
    <property type="match status" value="1"/>
</dbReference>
<dbReference type="PANTHER" id="PTHR23427">
    <property type="entry name" value="SURFEIT LOCUS PROTEIN"/>
    <property type="match status" value="1"/>
</dbReference>
<dbReference type="HOGENOM" id="CLU_047737_0_0_11"/>
<name>C7NHL9_KYTSD</name>
<accession>C7NHL9</accession>
<evidence type="ECO:0000256" key="1">
    <source>
        <dbReference type="ARBA" id="ARBA00004370"/>
    </source>
</evidence>
<sequence>MGRWFRTALQPKWLAALLLALLVAGVFWRMGLWQWHRHEAKVHAVERLESHRDAPAVPYTDLVRPDGSYEFTDEWTVTEVQGRYLPEHQTLVRNRPWFGTASKSTYGYEVLVPFEPVEGPTILVNRGWVPNGPDAQTLPEIPPAPSGEITLSAWLRPSEPSRDRDLPEGQVDMVNPGDVEQQSGLELAEPFLLMRDDGADPRPNPLDPPSTDLGPHQAYAWQWWLAVLFPLGMWVFAVRNEAMLTLPAEERERRRAAKAARKKTRIWDEEDA</sequence>
<protein>
    <recommendedName>
        <fullName evidence="6">SURF1-like protein</fullName>
    </recommendedName>
</protein>
<dbReference type="PANTHER" id="PTHR23427:SF2">
    <property type="entry name" value="SURFEIT LOCUS PROTEIN 1"/>
    <property type="match status" value="1"/>
</dbReference>
<dbReference type="InterPro" id="IPR002994">
    <property type="entry name" value="Surf1/Shy1"/>
</dbReference>
<comment type="caution">
    <text evidence="6">Lacks conserved residue(s) required for the propagation of feature annotation.</text>
</comment>
<dbReference type="Proteomes" id="UP000006666">
    <property type="component" value="Chromosome"/>
</dbReference>
<evidence type="ECO:0000256" key="2">
    <source>
        <dbReference type="ARBA" id="ARBA00007165"/>
    </source>
</evidence>
<dbReference type="PROSITE" id="PS50895">
    <property type="entry name" value="SURF1"/>
    <property type="match status" value="1"/>
</dbReference>
<dbReference type="EMBL" id="CP001686">
    <property type="protein sequence ID" value="ACV06376.1"/>
    <property type="molecule type" value="Genomic_DNA"/>
</dbReference>
<feature type="transmembrane region" description="Helical" evidence="6">
    <location>
        <begin position="219"/>
        <end position="238"/>
    </location>
</feature>
<keyword evidence="5 6" id="KW-0472">Membrane</keyword>
<keyword evidence="3 6" id="KW-0812">Transmembrane</keyword>
<evidence type="ECO:0000256" key="5">
    <source>
        <dbReference type="ARBA" id="ARBA00023136"/>
    </source>
</evidence>
<evidence type="ECO:0000313" key="8">
    <source>
        <dbReference type="Proteomes" id="UP000006666"/>
    </source>
</evidence>
<dbReference type="InterPro" id="IPR045214">
    <property type="entry name" value="Surf1/Surf4"/>
</dbReference>
<dbReference type="RefSeq" id="WP_015779321.1">
    <property type="nucleotide sequence ID" value="NC_013169.1"/>
</dbReference>
<evidence type="ECO:0000256" key="3">
    <source>
        <dbReference type="ARBA" id="ARBA00022692"/>
    </source>
</evidence>
<keyword evidence="4 6" id="KW-1133">Transmembrane helix</keyword>
<organism evidence="7 8">
    <name type="scientific">Kytococcus sedentarius (strain ATCC 14392 / DSM 20547 / JCM 11482 / CCUG 33030 / NBRC 15357 / NCTC 11040 / CCM 314 / 541)</name>
    <name type="common">Micrococcus sedentarius</name>
    <dbReference type="NCBI Taxonomy" id="478801"/>
    <lineage>
        <taxon>Bacteria</taxon>
        <taxon>Bacillati</taxon>
        <taxon>Actinomycetota</taxon>
        <taxon>Actinomycetes</taxon>
        <taxon>Micrococcales</taxon>
        <taxon>Kytococcaceae</taxon>
        <taxon>Kytococcus</taxon>
    </lineage>
</organism>
<proteinExistence type="inferred from homology"/>
<dbReference type="KEGG" id="kse:Ksed_13470"/>
<dbReference type="CDD" id="cd06662">
    <property type="entry name" value="SURF1"/>
    <property type="match status" value="1"/>
</dbReference>
<evidence type="ECO:0000313" key="7">
    <source>
        <dbReference type="EMBL" id="ACV06376.1"/>
    </source>
</evidence>
<gene>
    <name evidence="7" type="ordered locus">Ksed_13470</name>
</gene>
<dbReference type="GO" id="GO:0005886">
    <property type="term" value="C:plasma membrane"/>
    <property type="evidence" value="ECO:0007669"/>
    <property type="project" value="UniProtKB-SubCell"/>
</dbReference>
<reference evidence="7 8" key="1">
    <citation type="journal article" date="2009" name="Stand. Genomic Sci.">
        <title>Complete genome sequence of Kytococcus sedentarius type strain (541).</title>
        <authorList>
            <person name="Sims D."/>
            <person name="Brettin T."/>
            <person name="Detter J.C."/>
            <person name="Han C."/>
            <person name="Lapidus A."/>
            <person name="Copeland A."/>
            <person name="Glavina Del Rio T."/>
            <person name="Nolan M."/>
            <person name="Chen F."/>
            <person name="Lucas S."/>
            <person name="Tice H."/>
            <person name="Cheng J.F."/>
            <person name="Bruce D."/>
            <person name="Goodwin L."/>
            <person name="Pitluck S."/>
            <person name="Ovchinnikova G."/>
            <person name="Pati A."/>
            <person name="Ivanova N."/>
            <person name="Mavrommatis K."/>
            <person name="Chen A."/>
            <person name="Palaniappan K."/>
            <person name="D'haeseleer P."/>
            <person name="Chain P."/>
            <person name="Bristow J."/>
            <person name="Eisen J.A."/>
            <person name="Markowitz V."/>
            <person name="Hugenholtz P."/>
            <person name="Schneider S."/>
            <person name="Goker M."/>
            <person name="Pukall R."/>
            <person name="Kyrpides N.C."/>
            <person name="Klenk H.P."/>
        </authorList>
    </citation>
    <scope>NUCLEOTIDE SEQUENCE [LARGE SCALE GENOMIC DNA]</scope>
    <source>
        <strain evidence="8">ATCC 14392 / DSM 20547 / JCM 11482 / CCUG 33030 / NBRC 15357 / NCTC 11040 / CCM 314 / 541</strain>
    </source>
</reference>
<dbReference type="eggNOG" id="COG3346">
    <property type="taxonomic scope" value="Bacteria"/>
</dbReference>
<keyword evidence="6" id="KW-1003">Cell membrane</keyword>
<evidence type="ECO:0000256" key="6">
    <source>
        <dbReference type="RuleBase" id="RU363076"/>
    </source>
</evidence>
<keyword evidence="8" id="KW-1185">Reference proteome</keyword>
<dbReference type="AlphaFoldDB" id="C7NHL9"/>
<evidence type="ECO:0000256" key="4">
    <source>
        <dbReference type="ARBA" id="ARBA00022989"/>
    </source>
</evidence>
<comment type="similarity">
    <text evidence="2 6">Belongs to the SURF1 family.</text>
</comment>
<comment type="subcellular location">
    <subcellularLocation>
        <location evidence="6">Cell membrane</location>
        <topology evidence="6">Multi-pass membrane protein</topology>
    </subcellularLocation>
    <subcellularLocation>
        <location evidence="1">Membrane</location>
    </subcellularLocation>
</comment>
<dbReference type="STRING" id="478801.Ksed_13470"/>